<feature type="domain" description="Major facilitator superfamily (MFS) profile" evidence="5">
    <location>
        <begin position="22"/>
        <end position="430"/>
    </location>
</feature>
<gene>
    <name evidence="6" type="ORF">FF125_10705</name>
</gene>
<dbReference type="OrthoDB" id="182417at2"/>
<evidence type="ECO:0000313" key="7">
    <source>
        <dbReference type="Proteomes" id="UP000306229"/>
    </source>
</evidence>
<dbReference type="AlphaFoldDB" id="A0A5B7U0M3"/>
<keyword evidence="1 4" id="KW-0812">Transmembrane</keyword>
<reference evidence="6 7" key="1">
    <citation type="submission" date="2019-05" db="EMBL/GenBank/DDBJ databases">
        <title>Algicella ahnfeltiae gen. nov., sp. nov., a novel marine bacterium of the family Flavobacteriaceae isolated from a red alga.</title>
        <authorList>
            <person name="Nedashkovskaya O.I."/>
            <person name="Kukhlevskiy A.D."/>
            <person name="Kim S.-G."/>
            <person name="Zhukova N.V."/>
            <person name="Mikhailov V.V."/>
        </authorList>
    </citation>
    <scope>NUCLEOTIDE SEQUENCE [LARGE SCALE GENOMIC DNA]</scope>
    <source>
        <strain evidence="6 7">10Alg115</strain>
    </source>
</reference>
<feature type="transmembrane region" description="Helical" evidence="4">
    <location>
        <begin position="89"/>
        <end position="112"/>
    </location>
</feature>
<dbReference type="RefSeq" id="WP_138952504.1">
    <property type="nucleotide sequence ID" value="NZ_CP040749.1"/>
</dbReference>
<dbReference type="PANTHER" id="PTHR11360">
    <property type="entry name" value="MONOCARBOXYLATE TRANSPORTER"/>
    <property type="match status" value="1"/>
</dbReference>
<dbReference type="GO" id="GO:0022857">
    <property type="term" value="F:transmembrane transporter activity"/>
    <property type="evidence" value="ECO:0007669"/>
    <property type="project" value="InterPro"/>
</dbReference>
<organism evidence="6 7">
    <name type="scientific">Aureibaculum algae</name>
    <dbReference type="NCBI Taxonomy" id="2584122"/>
    <lineage>
        <taxon>Bacteria</taxon>
        <taxon>Pseudomonadati</taxon>
        <taxon>Bacteroidota</taxon>
        <taxon>Flavobacteriia</taxon>
        <taxon>Flavobacteriales</taxon>
        <taxon>Flavobacteriaceae</taxon>
        <taxon>Aureibaculum</taxon>
    </lineage>
</organism>
<feature type="transmembrane region" description="Helical" evidence="4">
    <location>
        <begin position="195"/>
        <end position="215"/>
    </location>
</feature>
<evidence type="ECO:0000256" key="3">
    <source>
        <dbReference type="ARBA" id="ARBA00023136"/>
    </source>
</evidence>
<dbReference type="InterPro" id="IPR011701">
    <property type="entry name" value="MFS"/>
</dbReference>
<keyword evidence="7" id="KW-1185">Reference proteome</keyword>
<dbReference type="Proteomes" id="UP000306229">
    <property type="component" value="Chromosome"/>
</dbReference>
<accession>A0A5B7U0M3</accession>
<dbReference type="SUPFAM" id="SSF103473">
    <property type="entry name" value="MFS general substrate transporter"/>
    <property type="match status" value="1"/>
</dbReference>
<dbReference type="PROSITE" id="PS50850">
    <property type="entry name" value="MFS"/>
    <property type="match status" value="1"/>
</dbReference>
<feature type="transmembrane region" description="Helical" evidence="4">
    <location>
        <begin position="294"/>
        <end position="313"/>
    </location>
</feature>
<feature type="transmembrane region" description="Helical" evidence="4">
    <location>
        <begin position="124"/>
        <end position="142"/>
    </location>
</feature>
<feature type="transmembrane region" description="Helical" evidence="4">
    <location>
        <begin position="379"/>
        <end position="398"/>
    </location>
</feature>
<dbReference type="EMBL" id="CP040749">
    <property type="protein sequence ID" value="QCX41046.1"/>
    <property type="molecule type" value="Genomic_DNA"/>
</dbReference>
<evidence type="ECO:0000313" key="6">
    <source>
        <dbReference type="EMBL" id="QCX41046.1"/>
    </source>
</evidence>
<dbReference type="InterPro" id="IPR020846">
    <property type="entry name" value="MFS_dom"/>
</dbReference>
<dbReference type="InterPro" id="IPR050327">
    <property type="entry name" value="Proton-linked_MCT"/>
</dbReference>
<feature type="transmembrane region" description="Helical" evidence="4">
    <location>
        <begin position="345"/>
        <end position="367"/>
    </location>
</feature>
<evidence type="ECO:0000259" key="5">
    <source>
        <dbReference type="PROSITE" id="PS50850"/>
    </source>
</evidence>
<keyword evidence="3 4" id="KW-0472">Membrane</keyword>
<feature type="transmembrane region" description="Helical" evidence="4">
    <location>
        <begin position="63"/>
        <end position="82"/>
    </location>
</feature>
<name>A0A5B7U0M3_9FLAO</name>
<evidence type="ECO:0000256" key="4">
    <source>
        <dbReference type="SAM" id="Phobius"/>
    </source>
</evidence>
<dbReference type="PANTHER" id="PTHR11360:SF308">
    <property type="entry name" value="BLL3089 PROTEIN"/>
    <property type="match status" value="1"/>
</dbReference>
<dbReference type="InterPro" id="IPR036259">
    <property type="entry name" value="MFS_trans_sf"/>
</dbReference>
<feature type="transmembrane region" description="Helical" evidence="4">
    <location>
        <begin position="163"/>
        <end position="183"/>
    </location>
</feature>
<evidence type="ECO:0000256" key="1">
    <source>
        <dbReference type="ARBA" id="ARBA00022692"/>
    </source>
</evidence>
<feature type="transmembrane region" description="Helical" evidence="4">
    <location>
        <begin position="410"/>
        <end position="427"/>
    </location>
</feature>
<dbReference type="Pfam" id="PF07690">
    <property type="entry name" value="MFS_1"/>
    <property type="match status" value="1"/>
</dbReference>
<dbReference type="Gene3D" id="1.20.1250.20">
    <property type="entry name" value="MFS general substrate transporter like domains"/>
    <property type="match status" value="1"/>
</dbReference>
<dbReference type="KEGG" id="fbe:FF125_10705"/>
<sequence length="433" mass="48351">MSTTNKFSFVNPNKVPFFYGYIVLFIGTIGVWASIPGQTVGVSVFTDPVKDALGLTRNQFSNAYMIGTFMSSFFVARAGVLFDKYGARYVAFFAAIFLAISLLLASVSVSISEFFKTLFNNTSWIIPFSVISLLFFMIRFSGQGVLTMASRNMIMIWFDKNRGKVNALSSVAVSLGFSSSPILLNRLIDDHGWQLSWQLIAICLLIFSFFILQFYRNNPEDFNMIPDGSKIIEDKVKIKKVEHQFTLKEAKETRAFWVFGLTLAFNSFFITGFTFHIVSIFANHDYSKSEAISIFLPISIIAISVGTLFNILSDYVRQKILLYLMLFSGLLATVGLLLLGNSIRIYLLVIGLGGMGGMFSVINAVSWPRYYGRLHLGAITGKIMSFLVIASAIAPSLFSYSYTTLGSYSYISYLNIIFLITLIIASIKAKNPQ</sequence>
<protein>
    <submittedName>
        <fullName evidence="6">MFS transporter</fullName>
    </submittedName>
</protein>
<feature type="transmembrane region" description="Helical" evidence="4">
    <location>
        <begin position="16"/>
        <end position="35"/>
    </location>
</feature>
<feature type="transmembrane region" description="Helical" evidence="4">
    <location>
        <begin position="255"/>
        <end position="282"/>
    </location>
</feature>
<proteinExistence type="predicted"/>
<keyword evidence="2 4" id="KW-1133">Transmembrane helix</keyword>
<evidence type="ECO:0000256" key="2">
    <source>
        <dbReference type="ARBA" id="ARBA00022989"/>
    </source>
</evidence>
<feature type="transmembrane region" description="Helical" evidence="4">
    <location>
        <begin position="320"/>
        <end position="339"/>
    </location>
</feature>